<dbReference type="PANTHER" id="PTHR43084:SF1">
    <property type="entry name" value="PERSULFIDE DIOXYGENASE ETHE1, MITOCHONDRIAL"/>
    <property type="match status" value="1"/>
</dbReference>
<gene>
    <name evidence="3" type="ORF">B0T15DRAFT_259271</name>
</gene>
<dbReference type="CDD" id="cd07724">
    <property type="entry name" value="POD-like_MBL-fold"/>
    <property type="match status" value="1"/>
</dbReference>
<dbReference type="FunFam" id="3.60.15.10:FF:000033">
    <property type="entry name" value="MBL fold metallo-hydrolase"/>
    <property type="match status" value="1"/>
</dbReference>
<dbReference type="AlphaFoldDB" id="A0AAJ0LZ44"/>
<proteinExistence type="predicted"/>
<dbReference type="SMART" id="SM00849">
    <property type="entry name" value="Lactamase_B"/>
    <property type="match status" value="1"/>
</dbReference>
<reference evidence="3" key="2">
    <citation type="submission" date="2023-06" db="EMBL/GenBank/DDBJ databases">
        <authorList>
            <consortium name="Lawrence Berkeley National Laboratory"/>
            <person name="Mondo S.J."/>
            <person name="Hensen N."/>
            <person name="Bonometti L."/>
            <person name="Westerberg I."/>
            <person name="Brannstrom I.O."/>
            <person name="Guillou S."/>
            <person name="Cros-Aarteil S."/>
            <person name="Calhoun S."/>
            <person name="Haridas S."/>
            <person name="Kuo A."/>
            <person name="Pangilinan J."/>
            <person name="Riley R."/>
            <person name="Labutti K."/>
            <person name="Andreopoulos B."/>
            <person name="Lipzen A."/>
            <person name="Chen C."/>
            <person name="Yanf M."/>
            <person name="Daum C."/>
            <person name="Ng V."/>
            <person name="Clum A."/>
            <person name="Steindorff A."/>
            <person name="Ohm R."/>
            <person name="Martin F."/>
            <person name="Silar P."/>
            <person name="Natvig D."/>
            <person name="Lalanne C."/>
            <person name="Gautier V."/>
            <person name="Ament-Velasquez S.L."/>
            <person name="Kruys A."/>
            <person name="Hutchinson M.I."/>
            <person name="Powell A.J."/>
            <person name="Barry K."/>
            <person name="Miller A.N."/>
            <person name="Grigoriev I.V."/>
            <person name="Debuchy R."/>
            <person name="Gladieux P."/>
            <person name="Thoren M.H."/>
            <person name="Johannesson H."/>
        </authorList>
    </citation>
    <scope>NUCLEOTIDE SEQUENCE</scope>
    <source>
        <strain evidence="3">CBS 333.67</strain>
    </source>
</reference>
<organism evidence="3 4">
    <name type="scientific">Chaetomium strumarium</name>
    <dbReference type="NCBI Taxonomy" id="1170767"/>
    <lineage>
        <taxon>Eukaryota</taxon>
        <taxon>Fungi</taxon>
        <taxon>Dikarya</taxon>
        <taxon>Ascomycota</taxon>
        <taxon>Pezizomycotina</taxon>
        <taxon>Sordariomycetes</taxon>
        <taxon>Sordariomycetidae</taxon>
        <taxon>Sordariales</taxon>
        <taxon>Chaetomiaceae</taxon>
        <taxon>Chaetomium</taxon>
    </lineage>
</organism>
<dbReference type="GeneID" id="87882130"/>
<dbReference type="InterPro" id="IPR036866">
    <property type="entry name" value="RibonucZ/Hydroxyglut_hydro"/>
</dbReference>
<dbReference type="GO" id="GO:0046872">
    <property type="term" value="F:metal ion binding"/>
    <property type="evidence" value="ECO:0007669"/>
    <property type="project" value="UniProtKB-KW"/>
</dbReference>
<keyword evidence="1" id="KW-0479">Metal-binding</keyword>
<feature type="domain" description="Metallo-beta-lactamase" evidence="2">
    <location>
        <begin position="145"/>
        <end position="340"/>
    </location>
</feature>
<protein>
    <submittedName>
        <fullName evidence="3">Beta-lactamase-like protein</fullName>
    </submittedName>
</protein>
<name>A0AAJ0LZ44_9PEZI</name>
<dbReference type="PANTHER" id="PTHR43084">
    <property type="entry name" value="PERSULFIDE DIOXYGENASE ETHE1"/>
    <property type="match status" value="1"/>
</dbReference>
<dbReference type="Gene3D" id="3.60.15.10">
    <property type="entry name" value="Ribonuclease Z/Hydroxyacylglutathione hydrolase-like"/>
    <property type="match status" value="1"/>
</dbReference>
<reference evidence="3" key="1">
    <citation type="journal article" date="2023" name="Mol. Phylogenet. Evol.">
        <title>Genome-scale phylogeny and comparative genomics of the fungal order Sordariales.</title>
        <authorList>
            <person name="Hensen N."/>
            <person name="Bonometti L."/>
            <person name="Westerberg I."/>
            <person name="Brannstrom I.O."/>
            <person name="Guillou S."/>
            <person name="Cros-Aarteil S."/>
            <person name="Calhoun S."/>
            <person name="Haridas S."/>
            <person name="Kuo A."/>
            <person name="Mondo S."/>
            <person name="Pangilinan J."/>
            <person name="Riley R."/>
            <person name="LaButti K."/>
            <person name="Andreopoulos B."/>
            <person name="Lipzen A."/>
            <person name="Chen C."/>
            <person name="Yan M."/>
            <person name="Daum C."/>
            <person name="Ng V."/>
            <person name="Clum A."/>
            <person name="Steindorff A."/>
            <person name="Ohm R.A."/>
            <person name="Martin F."/>
            <person name="Silar P."/>
            <person name="Natvig D.O."/>
            <person name="Lalanne C."/>
            <person name="Gautier V."/>
            <person name="Ament-Velasquez S.L."/>
            <person name="Kruys A."/>
            <person name="Hutchinson M.I."/>
            <person name="Powell A.J."/>
            <person name="Barry K."/>
            <person name="Miller A.N."/>
            <person name="Grigoriev I.V."/>
            <person name="Debuchy R."/>
            <person name="Gladieux P."/>
            <person name="Hiltunen Thoren M."/>
            <person name="Johannesson H."/>
        </authorList>
    </citation>
    <scope>NUCLEOTIDE SEQUENCE</scope>
    <source>
        <strain evidence="3">CBS 333.67</strain>
    </source>
</reference>
<dbReference type="Pfam" id="PF00753">
    <property type="entry name" value="Lactamase_B"/>
    <property type="match status" value="1"/>
</dbReference>
<keyword evidence="4" id="KW-1185">Reference proteome</keyword>
<comment type="caution">
    <text evidence="3">The sequence shown here is derived from an EMBL/GenBank/DDBJ whole genome shotgun (WGS) entry which is preliminary data.</text>
</comment>
<dbReference type="GO" id="GO:0050313">
    <property type="term" value="F:sulfur dioxygenase activity"/>
    <property type="evidence" value="ECO:0007669"/>
    <property type="project" value="InterPro"/>
</dbReference>
<evidence type="ECO:0000313" key="4">
    <source>
        <dbReference type="Proteomes" id="UP001273166"/>
    </source>
</evidence>
<dbReference type="InterPro" id="IPR044528">
    <property type="entry name" value="POD-like_MBL-fold"/>
</dbReference>
<dbReference type="InterPro" id="IPR051682">
    <property type="entry name" value="Mito_Persulfide_Diox"/>
</dbReference>
<dbReference type="GO" id="GO:0070813">
    <property type="term" value="P:hydrogen sulfide metabolic process"/>
    <property type="evidence" value="ECO:0007669"/>
    <property type="project" value="TreeGrafter"/>
</dbReference>
<dbReference type="Proteomes" id="UP001273166">
    <property type="component" value="Unassembled WGS sequence"/>
</dbReference>
<evidence type="ECO:0000256" key="1">
    <source>
        <dbReference type="ARBA" id="ARBA00022723"/>
    </source>
</evidence>
<evidence type="ECO:0000259" key="2">
    <source>
        <dbReference type="SMART" id="SM00849"/>
    </source>
</evidence>
<dbReference type="EMBL" id="JAUDZG010000006">
    <property type="protein sequence ID" value="KAK3302928.1"/>
    <property type="molecule type" value="Genomic_DNA"/>
</dbReference>
<dbReference type="InterPro" id="IPR001279">
    <property type="entry name" value="Metallo-B-lactamas"/>
</dbReference>
<accession>A0AAJ0LZ44</accession>
<evidence type="ECO:0000313" key="3">
    <source>
        <dbReference type="EMBL" id="KAK3302928.1"/>
    </source>
</evidence>
<dbReference type="SUPFAM" id="SSF56281">
    <property type="entry name" value="Metallo-hydrolase/oxidoreductase"/>
    <property type="match status" value="1"/>
</dbReference>
<dbReference type="GO" id="GO:0006749">
    <property type="term" value="P:glutathione metabolic process"/>
    <property type="evidence" value="ECO:0007669"/>
    <property type="project" value="InterPro"/>
</dbReference>
<sequence>MLCWIVGPRNAGNGFKHAATSPASCWFTTGSPLNIAKCSEVKMRRLPLQSCLGATELPTTPARVSSLELQTLSRAGQNRAPHQQLYSRNPVSRVNPRRTALPTMLPTLNPVRTPVRRTYTTASTAGPATASPEPVIHPLFEPQTSTWQYVVADPTTQTAAIIDPVLDYDKCTCTVTTRAADALLSLVRSQGFTISHILETHAHADHLTAAFYLQKRLAAAQDGKRPVVGIGKRIGRVQSLFGQRYEVASEEYDGVFDVLFEDDEVFEIGRMEATAMHLPGHTPDHMGYRIGDNVFCGDSLFHPTLGTARCDFPGGSAQALYRSARKLLALPGHVRIWTGHDYPGEGEREAESWTSVAEHRARNKLVRDGVSEQEFVERRNERDSQLSAPRLLHESLQVNIRAGQLPRSDNAGMRAFKLPIVVQAEGL</sequence>
<dbReference type="RefSeq" id="XP_062718708.1">
    <property type="nucleotide sequence ID" value="XM_062863301.1"/>
</dbReference>